<evidence type="ECO:0000256" key="3">
    <source>
        <dbReference type="SAM" id="MobiDB-lite"/>
    </source>
</evidence>
<dbReference type="AlphaFoldDB" id="A0A0C9Z9F7"/>
<evidence type="ECO:0000313" key="4">
    <source>
        <dbReference type="EMBL" id="KIK19087.1"/>
    </source>
</evidence>
<sequence>MMMATRQFEIVSRGNITAVAFMDESQVVGGYFDGDIRRWRIEDGQQLGPTMQAGNSIRSVTVSKDRQWIVSGDQGEKAIVWSAATHKKECQFTGFEGSVTAVDISGDCTKVVGGSWGTTYTVQLFGTHSGTQLLPSLSHRGIRGVKFSPDGSRFATASYDSGFRVYSTHNGTVLFDSGRQSSSNAIELVTPLVWSPDGQQLFIASKGKITCFNVSDSSSSEWSIHEIQSAVSIASNGRFIACSAGKSISLWDCVSHSQIGSIITHTTDIYCMALSPSGAYLACGTGKNITIYNLRDVLPSEYIVSSVTSAHTCESRDTRIVDGRRSDEHRKAAVRGDRKSFTS</sequence>
<dbReference type="STRING" id="765257.A0A0C9Z9F7"/>
<name>A0A0C9Z9F7_9AGAM</name>
<gene>
    <name evidence="4" type="ORF">PISMIDRAFT_159927</name>
</gene>
<evidence type="ECO:0000313" key="5">
    <source>
        <dbReference type="Proteomes" id="UP000054018"/>
    </source>
</evidence>
<dbReference type="SUPFAM" id="SSF50978">
    <property type="entry name" value="WD40 repeat-like"/>
    <property type="match status" value="1"/>
</dbReference>
<dbReference type="OrthoDB" id="239865at2759"/>
<evidence type="ECO:0000256" key="2">
    <source>
        <dbReference type="ARBA" id="ARBA00022737"/>
    </source>
</evidence>
<dbReference type="SMART" id="SM00320">
    <property type="entry name" value="WD40"/>
    <property type="match status" value="7"/>
</dbReference>
<dbReference type="InterPro" id="IPR036322">
    <property type="entry name" value="WD40_repeat_dom_sf"/>
</dbReference>
<dbReference type="InterPro" id="IPR001680">
    <property type="entry name" value="WD40_rpt"/>
</dbReference>
<dbReference type="Pfam" id="PF00400">
    <property type="entry name" value="WD40"/>
    <property type="match status" value="4"/>
</dbReference>
<dbReference type="PANTHER" id="PTHR19848">
    <property type="entry name" value="WD40 REPEAT PROTEIN"/>
    <property type="match status" value="1"/>
</dbReference>
<dbReference type="PANTHER" id="PTHR19848:SF8">
    <property type="entry name" value="F-BOX AND WD REPEAT DOMAIN CONTAINING 7"/>
    <property type="match status" value="1"/>
</dbReference>
<dbReference type="Gene3D" id="2.130.10.10">
    <property type="entry name" value="YVTN repeat-like/Quinoprotein amine dehydrogenase"/>
    <property type="match status" value="2"/>
</dbReference>
<keyword evidence="1" id="KW-0853">WD repeat</keyword>
<organism evidence="4 5">
    <name type="scientific">Pisolithus microcarpus 441</name>
    <dbReference type="NCBI Taxonomy" id="765257"/>
    <lineage>
        <taxon>Eukaryota</taxon>
        <taxon>Fungi</taxon>
        <taxon>Dikarya</taxon>
        <taxon>Basidiomycota</taxon>
        <taxon>Agaricomycotina</taxon>
        <taxon>Agaricomycetes</taxon>
        <taxon>Agaricomycetidae</taxon>
        <taxon>Boletales</taxon>
        <taxon>Sclerodermatineae</taxon>
        <taxon>Pisolithaceae</taxon>
        <taxon>Pisolithus</taxon>
    </lineage>
</organism>
<dbReference type="InterPro" id="IPR015943">
    <property type="entry name" value="WD40/YVTN_repeat-like_dom_sf"/>
</dbReference>
<protein>
    <submittedName>
        <fullName evidence="4">Uncharacterized protein</fullName>
    </submittedName>
</protein>
<keyword evidence="2" id="KW-0677">Repeat</keyword>
<keyword evidence="5" id="KW-1185">Reference proteome</keyword>
<dbReference type="EMBL" id="KN833791">
    <property type="protein sequence ID" value="KIK19087.1"/>
    <property type="molecule type" value="Genomic_DNA"/>
</dbReference>
<dbReference type="HOGENOM" id="CLU_028047_0_0_1"/>
<reference evidence="4 5" key="1">
    <citation type="submission" date="2014-04" db="EMBL/GenBank/DDBJ databases">
        <authorList>
            <consortium name="DOE Joint Genome Institute"/>
            <person name="Kuo A."/>
            <person name="Kohler A."/>
            <person name="Costa M.D."/>
            <person name="Nagy L.G."/>
            <person name="Floudas D."/>
            <person name="Copeland A."/>
            <person name="Barry K.W."/>
            <person name="Cichocki N."/>
            <person name="Veneault-Fourrey C."/>
            <person name="LaButti K."/>
            <person name="Lindquist E.A."/>
            <person name="Lipzen A."/>
            <person name="Lundell T."/>
            <person name="Morin E."/>
            <person name="Murat C."/>
            <person name="Sun H."/>
            <person name="Tunlid A."/>
            <person name="Henrissat B."/>
            <person name="Grigoriev I.V."/>
            <person name="Hibbett D.S."/>
            <person name="Martin F."/>
            <person name="Nordberg H.P."/>
            <person name="Cantor M.N."/>
            <person name="Hua S.X."/>
        </authorList>
    </citation>
    <scope>NUCLEOTIDE SEQUENCE [LARGE SCALE GENOMIC DNA]</scope>
    <source>
        <strain evidence="4 5">441</strain>
    </source>
</reference>
<feature type="region of interest" description="Disordered" evidence="3">
    <location>
        <begin position="324"/>
        <end position="343"/>
    </location>
</feature>
<accession>A0A0C9Z9F7</accession>
<dbReference type="Proteomes" id="UP000054018">
    <property type="component" value="Unassembled WGS sequence"/>
</dbReference>
<evidence type="ECO:0000256" key="1">
    <source>
        <dbReference type="ARBA" id="ARBA00022574"/>
    </source>
</evidence>
<proteinExistence type="predicted"/>
<reference evidence="5" key="2">
    <citation type="submission" date="2015-01" db="EMBL/GenBank/DDBJ databases">
        <title>Evolutionary Origins and Diversification of the Mycorrhizal Mutualists.</title>
        <authorList>
            <consortium name="DOE Joint Genome Institute"/>
            <consortium name="Mycorrhizal Genomics Consortium"/>
            <person name="Kohler A."/>
            <person name="Kuo A."/>
            <person name="Nagy L.G."/>
            <person name="Floudas D."/>
            <person name="Copeland A."/>
            <person name="Barry K.W."/>
            <person name="Cichocki N."/>
            <person name="Veneault-Fourrey C."/>
            <person name="LaButti K."/>
            <person name="Lindquist E.A."/>
            <person name="Lipzen A."/>
            <person name="Lundell T."/>
            <person name="Morin E."/>
            <person name="Murat C."/>
            <person name="Riley R."/>
            <person name="Ohm R."/>
            <person name="Sun H."/>
            <person name="Tunlid A."/>
            <person name="Henrissat B."/>
            <person name="Grigoriev I.V."/>
            <person name="Hibbett D.S."/>
            <person name="Martin F."/>
        </authorList>
    </citation>
    <scope>NUCLEOTIDE SEQUENCE [LARGE SCALE GENOMIC DNA]</scope>
    <source>
        <strain evidence="5">441</strain>
    </source>
</reference>